<keyword evidence="2" id="KW-1185">Reference proteome</keyword>
<reference evidence="1 2" key="1">
    <citation type="journal article" date="2016" name="Virus Genes">
        <title>Genomic analysis of Staphylococcus phage Stau2 isolated from medical specimen.</title>
        <authorList>
            <person name="Hsieh S.E."/>
            <person name="Tseng Y.H."/>
            <person name="Lo H.H."/>
            <person name="Chen S.T."/>
            <person name="Wu C.N."/>
        </authorList>
    </citation>
    <scope>NUCLEOTIDE SEQUENCE [LARGE SCALE GENOMIC DNA]</scope>
</reference>
<organism evidence="1 2">
    <name type="scientific">Staphylococcus phage Stau2</name>
    <dbReference type="NCBI Taxonomy" id="1200862"/>
    <lineage>
        <taxon>Viruses</taxon>
        <taxon>Duplodnaviria</taxon>
        <taxon>Heunggongvirae</taxon>
        <taxon>Uroviricota</taxon>
        <taxon>Caudoviricetes</taxon>
        <taxon>Herelleviridae</taxon>
        <taxon>Twortvirinae</taxon>
        <taxon>Silviavirus</taxon>
        <taxon>Silviavirus stau2</taxon>
    </lineage>
</organism>
<dbReference type="GeneID" id="28802326"/>
<gene>
    <name evidence="1" type="ORF">Stau2_113</name>
</gene>
<name>A0A0U1ZW02_9CAUD</name>
<evidence type="ECO:0000313" key="2">
    <source>
        <dbReference type="Proteomes" id="UP000207597"/>
    </source>
</evidence>
<protein>
    <submittedName>
        <fullName evidence="1">Uncharacterized protein</fullName>
    </submittedName>
</protein>
<evidence type="ECO:0000313" key="1">
    <source>
        <dbReference type="EMBL" id="AKA61364.1"/>
    </source>
</evidence>
<dbReference type="RefSeq" id="YP_009275870.1">
    <property type="nucleotide sequence ID" value="NC_030933.1"/>
</dbReference>
<accession>A0A0U1ZW02</accession>
<dbReference type="KEGG" id="vg:28802326"/>
<sequence>MTERTVKMKNLNKQKRLTLELISDNLNTQHNLNTSVSLVDYSIKDFTNKKVYVRTKKGLELTNMKSLKSTESLDLLFKYLELILKGDV</sequence>
<dbReference type="EMBL" id="KP881332">
    <property type="protein sequence ID" value="AKA61364.1"/>
    <property type="molecule type" value="Genomic_DNA"/>
</dbReference>
<dbReference type="Proteomes" id="UP000207597">
    <property type="component" value="Segment"/>
</dbReference>
<proteinExistence type="predicted"/>